<evidence type="ECO:0000256" key="9">
    <source>
        <dbReference type="ARBA" id="ARBA00022840"/>
    </source>
</evidence>
<dbReference type="InterPro" id="IPR027417">
    <property type="entry name" value="P-loop_NTPase"/>
</dbReference>
<keyword evidence="6" id="KW-0479">Metal-binding</keyword>
<dbReference type="SMART" id="SM00382">
    <property type="entry name" value="AAA"/>
    <property type="match status" value="1"/>
</dbReference>
<dbReference type="GO" id="GO:0046872">
    <property type="term" value="F:metal ion binding"/>
    <property type="evidence" value="ECO:0007669"/>
    <property type="project" value="UniProtKB-KW"/>
</dbReference>
<dbReference type="RefSeq" id="WP_131923446.1">
    <property type="nucleotide sequence ID" value="NZ_SMAG01000002.1"/>
</dbReference>
<evidence type="ECO:0000256" key="4">
    <source>
        <dbReference type="ARBA" id="ARBA00022695"/>
    </source>
</evidence>
<dbReference type="Pfam" id="PF12169">
    <property type="entry name" value="DNA_pol3_gamma3"/>
    <property type="match status" value="1"/>
</dbReference>
<dbReference type="GO" id="GO:0005524">
    <property type="term" value="F:ATP binding"/>
    <property type="evidence" value="ECO:0007669"/>
    <property type="project" value="UniProtKB-KW"/>
</dbReference>
<dbReference type="SUPFAM" id="SSF48019">
    <property type="entry name" value="post-AAA+ oligomerization domain-like"/>
    <property type="match status" value="1"/>
</dbReference>
<comment type="similarity">
    <text evidence="1">Belongs to the DnaX/STICHEL family.</text>
</comment>
<dbReference type="Gene3D" id="3.30.300.180">
    <property type="match status" value="1"/>
</dbReference>
<keyword evidence="3" id="KW-0808">Transferase</keyword>
<dbReference type="SUPFAM" id="SSF52540">
    <property type="entry name" value="P-loop containing nucleoside triphosphate hydrolases"/>
    <property type="match status" value="1"/>
</dbReference>
<dbReference type="Gene3D" id="1.10.8.60">
    <property type="match status" value="1"/>
</dbReference>
<feature type="domain" description="AAA+ ATPase" evidence="14">
    <location>
        <begin position="37"/>
        <end position="185"/>
    </location>
</feature>
<keyword evidence="7" id="KW-0547">Nucleotide-binding</keyword>
<evidence type="ECO:0000256" key="11">
    <source>
        <dbReference type="ARBA" id="ARBA00049244"/>
    </source>
</evidence>
<dbReference type="PANTHER" id="PTHR11669:SF0">
    <property type="entry name" value="PROTEIN STICHEL-LIKE 2"/>
    <property type="match status" value="1"/>
</dbReference>
<dbReference type="CDD" id="cd18137">
    <property type="entry name" value="HLD_clamp_pol_III_gamma_tau"/>
    <property type="match status" value="1"/>
</dbReference>
<accession>A0A4R3L8F3</accession>
<dbReference type="GO" id="GO:0009360">
    <property type="term" value="C:DNA polymerase III complex"/>
    <property type="evidence" value="ECO:0007669"/>
    <property type="project" value="InterPro"/>
</dbReference>
<dbReference type="InterPro" id="IPR001270">
    <property type="entry name" value="ClpA/B"/>
</dbReference>
<comment type="catalytic activity">
    <reaction evidence="11">
        <text>DNA(n) + a 2'-deoxyribonucleoside 5'-triphosphate = DNA(n+1) + diphosphate</text>
        <dbReference type="Rhea" id="RHEA:22508"/>
        <dbReference type="Rhea" id="RHEA-COMP:17339"/>
        <dbReference type="Rhea" id="RHEA-COMP:17340"/>
        <dbReference type="ChEBI" id="CHEBI:33019"/>
        <dbReference type="ChEBI" id="CHEBI:61560"/>
        <dbReference type="ChEBI" id="CHEBI:173112"/>
        <dbReference type="EC" id="2.7.7.7"/>
    </reaction>
</comment>
<dbReference type="InterPro" id="IPR050238">
    <property type="entry name" value="DNA_Rep/Repair_Clamp_Loader"/>
</dbReference>
<reference evidence="15 16" key="1">
    <citation type="submission" date="2019-03" db="EMBL/GenBank/DDBJ databases">
        <title>Genomic Encyclopedia of Type Strains, Phase IV (KMG-IV): sequencing the most valuable type-strain genomes for metagenomic binning, comparative biology and taxonomic classification.</title>
        <authorList>
            <person name="Goeker M."/>
        </authorList>
    </citation>
    <scope>NUCLEOTIDE SEQUENCE [LARGE SCALE GENOMIC DNA]</scope>
    <source>
        <strain evidence="15 16">DSM 45707</strain>
    </source>
</reference>
<dbReference type="Pfam" id="PF20964">
    <property type="entry name" value="DnaX_C"/>
    <property type="match status" value="1"/>
</dbReference>
<dbReference type="Pfam" id="PF13177">
    <property type="entry name" value="DNA_pol3_delta2"/>
    <property type="match status" value="1"/>
</dbReference>
<dbReference type="Proteomes" id="UP000294937">
    <property type="component" value="Unassembled WGS sequence"/>
</dbReference>
<evidence type="ECO:0000256" key="1">
    <source>
        <dbReference type="ARBA" id="ARBA00006360"/>
    </source>
</evidence>
<comment type="caution">
    <text evidence="15">The sequence shown here is derived from an EMBL/GenBank/DDBJ whole genome shotgun (WGS) entry which is preliminary data.</text>
</comment>
<keyword evidence="5" id="KW-0235">DNA replication</keyword>
<keyword evidence="8" id="KW-0862">Zinc</keyword>
<evidence type="ECO:0000256" key="10">
    <source>
        <dbReference type="ARBA" id="ARBA00022932"/>
    </source>
</evidence>
<dbReference type="NCBIfam" id="TIGR02397">
    <property type="entry name" value="dnaX_nterm"/>
    <property type="match status" value="1"/>
</dbReference>
<gene>
    <name evidence="15" type="ORF">EDD58_1026</name>
</gene>
<dbReference type="EC" id="2.7.7.7" evidence="2"/>
<evidence type="ECO:0000256" key="12">
    <source>
        <dbReference type="SAM" id="Coils"/>
    </source>
</evidence>
<evidence type="ECO:0000256" key="3">
    <source>
        <dbReference type="ARBA" id="ARBA00022679"/>
    </source>
</evidence>
<evidence type="ECO:0000256" key="5">
    <source>
        <dbReference type="ARBA" id="ARBA00022705"/>
    </source>
</evidence>
<dbReference type="InterPro" id="IPR048448">
    <property type="entry name" value="DnaX-like_C"/>
</dbReference>
<keyword evidence="10" id="KW-0239">DNA-directed DNA polymerase</keyword>
<dbReference type="Gene3D" id="3.40.50.300">
    <property type="entry name" value="P-loop containing nucleotide triphosphate hydrolases"/>
    <property type="match status" value="1"/>
</dbReference>
<dbReference type="Gene3D" id="1.20.272.10">
    <property type="match status" value="1"/>
</dbReference>
<evidence type="ECO:0000313" key="15">
    <source>
        <dbReference type="EMBL" id="TCS95438.1"/>
    </source>
</evidence>
<dbReference type="InterPro" id="IPR008921">
    <property type="entry name" value="DNA_pol3_clamp-load_cplx_C"/>
</dbReference>
<keyword evidence="4" id="KW-0548">Nucleotidyltransferase</keyword>
<keyword evidence="12" id="KW-0175">Coiled coil</keyword>
<keyword evidence="16" id="KW-1185">Reference proteome</keyword>
<dbReference type="AlphaFoldDB" id="A0A4R3L8F3"/>
<dbReference type="PANTHER" id="PTHR11669">
    <property type="entry name" value="REPLICATION FACTOR C / DNA POLYMERASE III GAMMA-TAU SUBUNIT"/>
    <property type="match status" value="1"/>
</dbReference>
<evidence type="ECO:0000256" key="2">
    <source>
        <dbReference type="ARBA" id="ARBA00012417"/>
    </source>
</evidence>
<dbReference type="NCBIfam" id="NF004046">
    <property type="entry name" value="PRK05563.1"/>
    <property type="match status" value="1"/>
</dbReference>
<keyword evidence="9" id="KW-0067">ATP-binding</keyword>
<dbReference type="InterPro" id="IPR012763">
    <property type="entry name" value="DNA_pol_III_sug/sutau_N"/>
</dbReference>
<evidence type="ECO:0000259" key="14">
    <source>
        <dbReference type="SMART" id="SM00382"/>
    </source>
</evidence>
<feature type="region of interest" description="Disordered" evidence="13">
    <location>
        <begin position="518"/>
        <end position="537"/>
    </location>
</feature>
<dbReference type="FunFam" id="1.10.8.60:FF:000013">
    <property type="entry name" value="DNA polymerase III subunit gamma/tau"/>
    <property type="match status" value="1"/>
</dbReference>
<evidence type="ECO:0000256" key="7">
    <source>
        <dbReference type="ARBA" id="ARBA00022741"/>
    </source>
</evidence>
<feature type="coiled-coil region" evidence="12">
    <location>
        <begin position="365"/>
        <end position="392"/>
    </location>
</feature>
<evidence type="ECO:0000256" key="8">
    <source>
        <dbReference type="ARBA" id="ARBA00022833"/>
    </source>
</evidence>
<evidence type="ECO:0000313" key="16">
    <source>
        <dbReference type="Proteomes" id="UP000294937"/>
    </source>
</evidence>
<dbReference type="GO" id="GO:0003887">
    <property type="term" value="F:DNA-directed DNA polymerase activity"/>
    <property type="evidence" value="ECO:0007669"/>
    <property type="project" value="UniProtKB-KW"/>
</dbReference>
<dbReference type="CDD" id="cd00009">
    <property type="entry name" value="AAA"/>
    <property type="match status" value="1"/>
</dbReference>
<dbReference type="PRINTS" id="PR00300">
    <property type="entry name" value="CLPPROTEASEA"/>
</dbReference>
<dbReference type="OrthoDB" id="9810148at2"/>
<evidence type="ECO:0000256" key="13">
    <source>
        <dbReference type="SAM" id="MobiDB-lite"/>
    </source>
</evidence>
<dbReference type="EMBL" id="SMAG01000002">
    <property type="protein sequence ID" value="TCS95438.1"/>
    <property type="molecule type" value="Genomic_DNA"/>
</dbReference>
<dbReference type="FunFam" id="3.40.50.300:FF:000014">
    <property type="entry name" value="DNA polymerase III subunit gamma/tau"/>
    <property type="match status" value="1"/>
</dbReference>
<dbReference type="InterPro" id="IPR022754">
    <property type="entry name" value="DNA_pol_III_gamma-3"/>
</dbReference>
<sequence length="561" mass="63730">MSYRALYRVWRSQRFSDLIGQEHVTQTLMNALKEGHLSHAYLFNGPRGTGKTSAAKILAKAVNCERGPAAEPCNECEACQRITDGRIMDVVEIDAASNRGVDEIRELRDKVKYAPTEVRYKVYIIDEVHMLTTEAFNALLKTLEEPPAHVIFILATTEPHKLPPTIISRCQRFAFRRISVERIVDRLKMICESQQVHADEKALYTVARAADGGMRDALSLLDQALAFGKDHIDESTVLAVTGAISRDVLYLMIKAMAEGDSAAALQHLDDCVMGGLEPDQLIQDLTFALRDLLLKKTAPRLEYTQAVFTDESDMNMGELFSVPKLTRMLDTLIHYQQQMKWVAHPRILLEMAMVHLCEPPIESQTEEASQVIRQLQEQIRSLEEKVEQLHLTPRPIAEKIQKPVQETQPARSSSRKLLLQDRFLEQLSSERLAEVKRVWSDILHRIKEEKITVHAWLMDGEPVGATNDTVLVAFKSKIHRETTEKEAHKSLIEQVMGKFLGRPMALYTLMHSDWGQVETKKAPDQMPSTESEPIKKDSEEIVRKAIELFGENLVEVSDRHN</sequence>
<dbReference type="InterPro" id="IPR038454">
    <property type="entry name" value="DnaA_N_sf"/>
</dbReference>
<dbReference type="Pfam" id="PF22608">
    <property type="entry name" value="DNAX_ATPase_lid"/>
    <property type="match status" value="1"/>
</dbReference>
<dbReference type="GO" id="GO:0006261">
    <property type="term" value="P:DNA-templated DNA replication"/>
    <property type="evidence" value="ECO:0007669"/>
    <property type="project" value="TreeGrafter"/>
</dbReference>
<name>A0A4R3L8F3_9BACL</name>
<dbReference type="InterPro" id="IPR003593">
    <property type="entry name" value="AAA+_ATPase"/>
</dbReference>
<proteinExistence type="inferred from homology"/>
<protein>
    <recommendedName>
        <fullName evidence="2">DNA-directed DNA polymerase</fullName>
        <ecNumber evidence="2">2.7.7.7</ecNumber>
    </recommendedName>
</protein>
<dbReference type="GO" id="GO:0003677">
    <property type="term" value="F:DNA binding"/>
    <property type="evidence" value="ECO:0007669"/>
    <property type="project" value="InterPro"/>
</dbReference>
<dbReference type="InterPro" id="IPR045085">
    <property type="entry name" value="HLD_clamp_pol_III_gamma_tau"/>
</dbReference>
<evidence type="ECO:0000256" key="6">
    <source>
        <dbReference type="ARBA" id="ARBA00022723"/>
    </source>
</evidence>
<organism evidence="15 16">
    <name type="scientific">Hazenella coriacea</name>
    <dbReference type="NCBI Taxonomy" id="1179467"/>
    <lineage>
        <taxon>Bacteria</taxon>
        <taxon>Bacillati</taxon>
        <taxon>Bacillota</taxon>
        <taxon>Bacilli</taxon>
        <taxon>Bacillales</taxon>
        <taxon>Thermoactinomycetaceae</taxon>
        <taxon>Hazenella</taxon>
    </lineage>
</organism>